<protein>
    <submittedName>
        <fullName evidence="2">Endonuclease</fullName>
    </submittedName>
</protein>
<dbReference type="RefSeq" id="WP_289723362.1">
    <property type="nucleotide sequence ID" value="NZ_JAUDUY010000001.1"/>
</dbReference>
<feature type="domain" description="Endonuclease/exonuclease/phosphatase" evidence="1">
    <location>
        <begin position="11"/>
        <end position="315"/>
    </location>
</feature>
<dbReference type="InterPro" id="IPR036691">
    <property type="entry name" value="Endo/exonu/phosph_ase_sf"/>
</dbReference>
<dbReference type="Proteomes" id="UP001174839">
    <property type="component" value="Unassembled WGS sequence"/>
</dbReference>
<dbReference type="SUPFAM" id="SSF56219">
    <property type="entry name" value="DNase I-like"/>
    <property type="match status" value="1"/>
</dbReference>
<dbReference type="GO" id="GO:0004519">
    <property type="term" value="F:endonuclease activity"/>
    <property type="evidence" value="ECO:0007669"/>
    <property type="project" value="UniProtKB-KW"/>
</dbReference>
<keyword evidence="2" id="KW-0540">Nuclease</keyword>
<keyword evidence="2" id="KW-0378">Hydrolase</keyword>
<evidence type="ECO:0000313" key="2">
    <source>
        <dbReference type="EMBL" id="MDM9629995.1"/>
    </source>
</evidence>
<keyword evidence="2" id="KW-0255">Endonuclease</keyword>
<reference evidence="2" key="1">
    <citation type="submission" date="2023-06" db="EMBL/GenBank/DDBJ databases">
        <title>Robiginitalea aurantiacus sp. nov. and Algoriphagus sediminis sp. nov., isolated from coastal sediment.</title>
        <authorList>
            <person name="Zhou Z.Y."/>
            <person name="An J."/>
            <person name="Jia Y.W."/>
            <person name="Du Z.J."/>
        </authorList>
    </citation>
    <scope>NUCLEOTIDE SEQUENCE</scope>
    <source>
        <strain evidence="2">M39</strain>
    </source>
</reference>
<evidence type="ECO:0000259" key="1">
    <source>
        <dbReference type="Pfam" id="PF19580"/>
    </source>
</evidence>
<gene>
    <name evidence="2" type="ORF">QU605_00835</name>
</gene>
<name>A0ABT7WAQ3_9FLAO</name>
<dbReference type="PANTHER" id="PTHR42834">
    <property type="entry name" value="ENDONUCLEASE/EXONUCLEASE/PHOSPHATASE FAMILY PROTEIN (AFU_ORTHOLOGUE AFUA_3G09210)"/>
    <property type="match status" value="1"/>
</dbReference>
<dbReference type="Gene3D" id="3.60.10.10">
    <property type="entry name" value="Endonuclease/exonuclease/phosphatase"/>
    <property type="match status" value="1"/>
</dbReference>
<dbReference type="EMBL" id="JAUDUY010000001">
    <property type="protein sequence ID" value="MDM9629995.1"/>
    <property type="molecule type" value="Genomic_DNA"/>
</dbReference>
<proteinExistence type="predicted"/>
<comment type="caution">
    <text evidence="2">The sequence shown here is derived from an EMBL/GenBank/DDBJ whole genome shotgun (WGS) entry which is preliminary data.</text>
</comment>
<sequence length="320" mass="37463">MSDDRENNLLVGFYNLENLFDPENQPNVLDDDFTPNGHKHWTPKRYEKKLRHIGKTISRLGSLSRVEYPVLMGLAELENDKVLDDLLEMESMKKNGMDFIHHDSPDERGIDNALLYHRDFFEPEHCQPIPVIIYNDDGGRDYTRDITYVRGNLNGERLHIFVNHWPSRRDGAERTDSKRIAAATTILSFMESLEMEEENPNYVIMGDFNDGPDSRSIRHLMSQKPLYNPMETLQSPDRGSANYRGEWSVFDQIILSRSFLKTSPGTHTFDQADIFDEHFLQEWKRPYKGKPFRTFVGKKYLGGYSDHFPVYVLLRYYDLP</sequence>
<evidence type="ECO:0000313" key="3">
    <source>
        <dbReference type="Proteomes" id="UP001174839"/>
    </source>
</evidence>
<dbReference type="Pfam" id="PF19580">
    <property type="entry name" value="Exo_endo_phos_3"/>
    <property type="match status" value="1"/>
</dbReference>
<accession>A0ABT7WAQ3</accession>
<dbReference type="PANTHER" id="PTHR42834:SF1">
    <property type="entry name" value="ENDONUCLEASE_EXONUCLEASE_PHOSPHATASE FAMILY PROTEIN (AFU_ORTHOLOGUE AFUA_3G09210)"/>
    <property type="match status" value="1"/>
</dbReference>
<dbReference type="InterPro" id="IPR005135">
    <property type="entry name" value="Endo/exonuclease/phosphatase"/>
</dbReference>
<keyword evidence="3" id="KW-1185">Reference proteome</keyword>
<organism evidence="2 3">
    <name type="scientific">Robiginitalea aurantiaca</name>
    <dbReference type="NCBI Taxonomy" id="3056915"/>
    <lineage>
        <taxon>Bacteria</taxon>
        <taxon>Pseudomonadati</taxon>
        <taxon>Bacteroidota</taxon>
        <taxon>Flavobacteriia</taxon>
        <taxon>Flavobacteriales</taxon>
        <taxon>Flavobacteriaceae</taxon>
        <taxon>Robiginitalea</taxon>
    </lineage>
</organism>